<dbReference type="Proteomes" id="UP000007089">
    <property type="component" value="Chromosome"/>
</dbReference>
<gene>
    <name evidence="5" type="ordered locus">A2cp1_1365</name>
</gene>
<proteinExistence type="inferred from homology"/>
<dbReference type="GO" id="GO:0008783">
    <property type="term" value="F:agmatinase activity"/>
    <property type="evidence" value="ECO:0007669"/>
    <property type="project" value="TreeGrafter"/>
</dbReference>
<dbReference type="PANTHER" id="PTHR11358:SF26">
    <property type="entry name" value="GUANIDINO ACID HYDROLASE, MITOCHONDRIAL"/>
    <property type="match status" value="1"/>
</dbReference>
<accession>B8JH07</accession>
<dbReference type="EMBL" id="CP001359">
    <property type="protein sequence ID" value="ACL64709.1"/>
    <property type="molecule type" value="Genomic_DNA"/>
</dbReference>
<dbReference type="AlphaFoldDB" id="B8JH07"/>
<dbReference type="KEGG" id="acp:A2cp1_1365"/>
<keyword evidence="6" id="KW-1185">Reference proteome</keyword>
<evidence type="ECO:0000313" key="5">
    <source>
        <dbReference type="EMBL" id="ACL64709.1"/>
    </source>
</evidence>
<evidence type="ECO:0000256" key="3">
    <source>
        <dbReference type="PIRSR" id="PIRSR036979-1"/>
    </source>
</evidence>
<dbReference type="CDD" id="cd11593">
    <property type="entry name" value="Agmatinase-like_2"/>
    <property type="match status" value="1"/>
</dbReference>
<protein>
    <submittedName>
        <fullName evidence="5">Arginase/agmatinase/formiminoglutamase</fullName>
    </submittedName>
</protein>
<sequence length="341" mass="36039">MTFDPSAAAQPGSGVFGLPHSERDAGVVLVPVPFEATTSYGGGTSRGPEAILDASRQVDLFDVETGRPYEAGIHMLPVPEEIARLDREARAAAEPVIAAGGLVPGRQDLARAVAEVDEACGRVNAWVEERVAGLLARGKTVGLVGGDHSTALGAIAAHARRHPGMGLLHVDAHADLRVAFEGFTYSHASVIYNAAERLPELSRIVQVGLRDLSEEEHAYAAASGGRVVQHHDAPLARARFEGEPWAAQVRRIVEPLPREVYVSFDVDGLDPTLCPHTGTPVPGGLSFQEAAYLIGAVVRSGRRIVGFDLVEVSPGPDGGDWDGNVGARLLYKLIGWALAGR</sequence>
<feature type="binding site" evidence="3">
    <location>
        <position position="173"/>
    </location>
    <ligand>
        <name>Mn(2+)</name>
        <dbReference type="ChEBI" id="CHEBI:29035"/>
        <label>1</label>
    </ligand>
</feature>
<dbReference type="InterPro" id="IPR006035">
    <property type="entry name" value="Ureohydrolase"/>
</dbReference>
<comment type="cofactor">
    <cofactor evidence="3">
        <name>Mn(2+)</name>
        <dbReference type="ChEBI" id="CHEBI:29035"/>
    </cofactor>
    <text evidence="3">Binds 2 manganese ions per subunit.</text>
</comment>
<evidence type="ECO:0000256" key="4">
    <source>
        <dbReference type="PROSITE-ProRule" id="PRU00742"/>
    </source>
</evidence>
<dbReference type="SUPFAM" id="SSF52768">
    <property type="entry name" value="Arginase/deacetylase"/>
    <property type="match status" value="1"/>
</dbReference>
<dbReference type="PANTHER" id="PTHR11358">
    <property type="entry name" value="ARGINASE/AGMATINASE"/>
    <property type="match status" value="1"/>
</dbReference>
<keyword evidence="1 3" id="KW-0479">Metal-binding</keyword>
<feature type="binding site" evidence="3">
    <location>
        <position position="148"/>
    </location>
    <ligand>
        <name>Mn(2+)</name>
        <dbReference type="ChEBI" id="CHEBI:29035"/>
        <label>1</label>
    </ligand>
</feature>
<reference evidence="5" key="1">
    <citation type="submission" date="2009-01" db="EMBL/GenBank/DDBJ databases">
        <title>Complete sequence of Anaeromyxobacter dehalogenans 2CP-1.</title>
        <authorList>
            <consortium name="US DOE Joint Genome Institute"/>
            <person name="Lucas S."/>
            <person name="Copeland A."/>
            <person name="Lapidus A."/>
            <person name="Glavina del Rio T."/>
            <person name="Dalin E."/>
            <person name="Tice H."/>
            <person name="Bruce D."/>
            <person name="Goodwin L."/>
            <person name="Pitluck S."/>
            <person name="Saunders E."/>
            <person name="Brettin T."/>
            <person name="Detter J.C."/>
            <person name="Han C."/>
            <person name="Larimer F."/>
            <person name="Land M."/>
            <person name="Hauser L."/>
            <person name="Kyrpides N."/>
            <person name="Ovchinnikova G."/>
            <person name="Beliaev A.S."/>
            <person name="Richardson P."/>
        </authorList>
    </citation>
    <scope>NUCLEOTIDE SEQUENCE</scope>
    <source>
        <strain evidence="5">2CP-1</strain>
    </source>
</reference>
<feature type="binding site" evidence="3">
    <location>
        <position position="175"/>
    </location>
    <ligand>
        <name>Mn(2+)</name>
        <dbReference type="ChEBI" id="CHEBI:29035"/>
        <label>1</label>
    </ligand>
</feature>
<evidence type="ECO:0000256" key="2">
    <source>
        <dbReference type="ARBA" id="ARBA00022801"/>
    </source>
</evidence>
<organism evidence="5 6">
    <name type="scientific">Anaeromyxobacter dehalogenans (strain ATCC BAA-258 / DSM 21875 / 2CP-1)</name>
    <dbReference type="NCBI Taxonomy" id="455488"/>
    <lineage>
        <taxon>Bacteria</taxon>
        <taxon>Pseudomonadati</taxon>
        <taxon>Myxococcota</taxon>
        <taxon>Myxococcia</taxon>
        <taxon>Myxococcales</taxon>
        <taxon>Cystobacterineae</taxon>
        <taxon>Anaeromyxobacteraceae</taxon>
        <taxon>Anaeromyxobacter</taxon>
    </lineage>
</organism>
<feature type="binding site" evidence="3">
    <location>
        <position position="267"/>
    </location>
    <ligand>
        <name>Mn(2+)</name>
        <dbReference type="ChEBI" id="CHEBI:29035"/>
        <label>1</label>
    </ligand>
</feature>
<keyword evidence="2" id="KW-0378">Hydrolase</keyword>
<dbReference type="RefSeq" id="WP_012632679.1">
    <property type="nucleotide sequence ID" value="NC_011891.1"/>
</dbReference>
<dbReference type="GO" id="GO:0033389">
    <property type="term" value="P:putrescine biosynthetic process from arginine, via agmatine"/>
    <property type="evidence" value="ECO:0007669"/>
    <property type="project" value="TreeGrafter"/>
</dbReference>
<dbReference type="Pfam" id="PF00491">
    <property type="entry name" value="Arginase"/>
    <property type="match status" value="1"/>
</dbReference>
<evidence type="ECO:0000256" key="1">
    <source>
        <dbReference type="ARBA" id="ARBA00022723"/>
    </source>
</evidence>
<dbReference type="PROSITE" id="PS51409">
    <property type="entry name" value="ARGINASE_2"/>
    <property type="match status" value="1"/>
</dbReference>
<dbReference type="PIRSF" id="PIRSF036979">
    <property type="entry name" value="Arginase"/>
    <property type="match status" value="1"/>
</dbReference>
<dbReference type="InterPro" id="IPR023696">
    <property type="entry name" value="Ureohydrolase_dom_sf"/>
</dbReference>
<feature type="binding site" evidence="3">
    <location>
        <position position="265"/>
    </location>
    <ligand>
        <name>Mn(2+)</name>
        <dbReference type="ChEBI" id="CHEBI:29035"/>
        <label>1</label>
    </ligand>
</feature>
<keyword evidence="3" id="KW-0464">Manganese</keyword>
<dbReference type="HOGENOM" id="CLU_039478_0_2_7"/>
<comment type="similarity">
    <text evidence="4">Belongs to the arginase family.</text>
</comment>
<evidence type="ECO:0000313" key="6">
    <source>
        <dbReference type="Proteomes" id="UP000007089"/>
    </source>
</evidence>
<dbReference type="GO" id="GO:0046872">
    <property type="term" value="F:metal ion binding"/>
    <property type="evidence" value="ECO:0007669"/>
    <property type="project" value="UniProtKB-KW"/>
</dbReference>
<name>B8JH07_ANAD2</name>
<dbReference type="PRINTS" id="PR00116">
    <property type="entry name" value="ARGINASE"/>
</dbReference>
<feature type="binding site" evidence="3">
    <location>
        <position position="171"/>
    </location>
    <ligand>
        <name>Mn(2+)</name>
        <dbReference type="ChEBI" id="CHEBI:29035"/>
        <label>1</label>
    </ligand>
</feature>
<dbReference type="Gene3D" id="3.40.800.10">
    <property type="entry name" value="Ureohydrolase domain"/>
    <property type="match status" value="1"/>
</dbReference>